<evidence type="ECO:0000259" key="2">
    <source>
        <dbReference type="Pfam" id="PF03819"/>
    </source>
</evidence>
<dbReference type="GO" id="GO:0046076">
    <property type="term" value="P:dTTP catabolic process"/>
    <property type="evidence" value="ECO:0007669"/>
    <property type="project" value="TreeGrafter"/>
</dbReference>
<dbReference type="Pfam" id="PF00590">
    <property type="entry name" value="TP_methylase"/>
    <property type="match status" value="1"/>
</dbReference>
<name>A0A6V7R0T6_9BACL</name>
<keyword evidence="4" id="KW-1185">Reference proteome</keyword>
<dbReference type="InterPro" id="IPR004518">
    <property type="entry name" value="MazG-like_dom"/>
</dbReference>
<dbReference type="Pfam" id="PF03819">
    <property type="entry name" value="MazG"/>
    <property type="match status" value="1"/>
</dbReference>
<dbReference type="PANTHER" id="PTHR30522:SF0">
    <property type="entry name" value="NUCLEOSIDE TRIPHOSPHATE PYROPHOSPHOHYDROLASE"/>
    <property type="match status" value="1"/>
</dbReference>
<feature type="domain" description="Tetrapyrrole methylase" evidence="1">
    <location>
        <begin position="2"/>
        <end position="205"/>
    </location>
</feature>
<organism evidence="3 4">
    <name type="scientific">Phocicoccus schoeneichii</name>
    <dbReference type="NCBI Taxonomy" id="1812261"/>
    <lineage>
        <taxon>Bacteria</taxon>
        <taxon>Bacillati</taxon>
        <taxon>Bacillota</taxon>
        <taxon>Bacilli</taxon>
        <taxon>Bacillales</taxon>
        <taxon>Salinicoccaceae</taxon>
        <taxon>Phocicoccus</taxon>
    </lineage>
</organism>
<gene>
    <name evidence="3" type="primary">mazG</name>
    <name evidence="3" type="ORF">JEOSCH030_00040</name>
</gene>
<dbReference type="InterPro" id="IPR035013">
    <property type="entry name" value="YabN_N"/>
</dbReference>
<dbReference type="InterPro" id="IPR048015">
    <property type="entry name" value="NTP-PPase_MazG-like_N"/>
</dbReference>
<accession>A0A6V7R0T6</accession>
<sequence length="387" mass="44279">MKVTILGLGSSDVDQMSLRIYRALKNAAHLYLRTSDHPAVQMLDDEGISYETFDHVYEENDTFTDTYQTIVDLLIEAAQDKDITYAVPGSPLLYETTTELLLHHAEENDDFEVEVLGGQSFIDVCIEAVKIPVNDGFQILDGSNLSAADFNHHQHTLITQVYDLFSVSNVKLELLEFYPHDTIVYLIDKAGSKDETLIKAELSEIDHNVPTSNLMTMYVPKVESKALDNRSIHYMNDLFNTLVSEDGCPWDKVQTHESLERFLIEETYEVIEAIETEDDELLIEELGDILLQVGLHAAIANKDGYFDFYDILSRLNEKLVHRHPHVFGDIEAAETSDVNKIWNAQKEKEGKTERVKYEKEYADKILAWMKETIHEKRTLSEILEGEQ</sequence>
<dbReference type="Gene3D" id="3.40.1010.10">
    <property type="entry name" value="Cobalt-precorrin-4 Transmethylase, Domain 1"/>
    <property type="match status" value="1"/>
</dbReference>
<evidence type="ECO:0000259" key="1">
    <source>
        <dbReference type="Pfam" id="PF00590"/>
    </source>
</evidence>
<dbReference type="GO" id="GO:0006950">
    <property type="term" value="P:response to stress"/>
    <property type="evidence" value="ECO:0007669"/>
    <property type="project" value="UniProtKB-ARBA"/>
</dbReference>
<dbReference type="CDD" id="cd11528">
    <property type="entry name" value="NTP-PPase_MazG_Nterm"/>
    <property type="match status" value="1"/>
</dbReference>
<evidence type="ECO:0000313" key="4">
    <source>
        <dbReference type="Proteomes" id="UP000521032"/>
    </source>
</evidence>
<dbReference type="SUPFAM" id="SSF101386">
    <property type="entry name" value="all-alpha NTP pyrophosphatases"/>
    <property type="match status" value="1"/>
</dbReference>
<dbReference type="InterPro" id="IPR000878">
    <property type="entry name" value="4pyrrol_Mease"/>
</dbReference>
<dbReference type="FunFam" id="1.10.287.1080:FF:000001">
    <property type="entry name" value="Nucleoside triphosphate pyrophosphohydrolase"/>
    <property type="match status" value="1"/>
</dbReference>
<comment type="caution">
    <text evidence="3">The sequence shown here is derived from an EMBL/GenBank/DDBJ whole genome shotgun (WGS) entry which is preliminary data.</text>
</comment>
<dbReference type="GO" id="GO:0046047">
    <property type="term" value="P:TTP catabolic process"/>
    <property type="evidence" value="ECO:0007669"/>
    <property type="project" value="TreeGrafter"/>
</dbReference>
<reference evidence="3 4" key="1">
    <citation type="submission" date="2020-07" db="EMBL/GenBank/DDBJ databases">
        <authorList>
            <person name="Criscuolo A."/>
        </authorList>
    </citation>
    <scope>NUCLEOTIDE SEQUENCE [LARGE SCALE GENOMIC DNA]</scope>
    <source>
        <strain evidence="4">CIP 111030</strain>
    </source>
</reference>
<dbReference type="SUPFAM" id="SSF53790">
    <property type="entry name" value="Tetrapyrrole methylase"/>
    <property type="match status" value="1"/>
</dbReference>
<dbReference type="RefSeq" id="WP_186084336.1">
    <property type="nucleotide sequence ID" value="NZ_BMDB01000003.1"/>
</dbReference>
<dbReference type="GO" id="GO:0046052">
    <property type="term" value="P:UTP catabolic process"/>
    <property type="evidence" value="ECO:0007669"/>
    <property type="project" value="TreeGrafter"/>
</dbReference>
<dbReference type="GO" id="GO:0008168">
    <property type="term" value="F:methyltransferase activity"/>
    <property type="evidence" value="ECO:0007669"/>
    <property type="project" value="InterPro"/>
</dbReference>
<protein>
    <submittedName>
        <fullName evidence="3">Nucleoside triphosphate pyrophosphohydrolase/pyrophosphatase MazG</fullName>
    </submittedName>
</protein>
<dbReference type="InterPro" id="IPR035996">
    <property type="entry name" value="4pyrrol_Methylase_sf"/>
</dbReference>
<dbReference type="EMBL" id="CAJEWE010000003">
    <property type="protein sequence ID" value="CAD2070582.1"/>
    <property type="molecule type" value="Genomic_DNA"/>
</dbReference>
<keyword evidence="3" id="KW-0378">Hydrolase</keyword>
<dbReference type="InterPro" id="IPR011551">
    <property type="entry name" value="NTP_PyrPHydrolase_MazG"/>
</dbReference>
<dbReference type="GO" id="GO:0047429">
    <property type="term" value="F:nucleoside triphosphate diphosphatase activity"/>
    <property type="evidence" value="ECO:0007669"/>
    <property type="project" value="TreeGrafter"/>
</dbReference>
<evidence type="ECO:0000313" key="3">
    <source>
        <dbReference type="EMBL" id="CAD2070582.1"/>
    </source>
</evidence>
<dbReference type="CDD" id="cd11723">
    <property type="entry name" value="YabN_N_like"/>
    <property type="match status" value="1"/>
</dbReference>
<proteinExistence type="predicted"/>
<dbReference type="GO" id="GO:0046061">
    <property type="term" value="P:dATP catabolic process"/>
    <property type="evidence" value="ECO:0007669"/>
    <property type="project" value="TreeGrafter"/>
</dbReference>
<dbReference type="AlphaFoldDB" id="A0A6V7R0T6"/>
<feature type="domain" description="NTP pyrophosphohydrolase MazG-like" evidence="2">
    <location>
        <begin position="254"/>
        <end position="327"/>
    </location>
</feature>
<dbReference type="GO" id="GO:0046081">
    <property type="term" value="P:dUTP catabolic process"/>
    <property type="evidence" value="ECO:0007669"/>
    <property type="project" value="TreeGrafter"/>
</dbReference>
<dbReference type="Proteomes" id="UP000521032">
    <property type="component" value="Unassembled WGS sequence"/>
</dbReference>
<dbReference type="PANTHER" id="PTHR30522">
    <property type="entry name" value="NUCLEOSIDE TRIPHOSPHATE PYROPHOSPHOHYDROLASE"/>
    <property type="match status" value="1"/>
</dbReference>
<dbReference type="InterPro" id="IPR014777">
    <property type="entry name" value="4pyrrole_Mease_sub1"/>
</dbReference>
<dbReference type="Gene3D" id="1.10.287.1080">
    <property type="entry name" value="MazG-like"/>
    <property type="match status" value="1"/>
</dbReference>
<dbReference type="GO" id="GO:0006203">
    <property type="term" value="P:dGTP catabolic process"/>
    <property type="evidence" value="ECO:0007669"/>
    <property type="project" value="TreeGrafter"/>
</dbReference>